<gene>
    <name evidence="5" type="ORF">DC345_17130</name>
</gene>
<sequence length="426" mass="46197">MANFTVLNSRVSWRKAQPSGFGFRSNRNERRTMHMKANKINGTEWMGHLVMKINLCPRVGIIRMRVLLLRYMAMIAATCCLLLCVACGMSNAEPAGSPPRIALITPAGTGELAEAIRLGAEAAAKEAGAELITVEAFPSEGLTYAPSNPDFTAGQGKVKQEHLQNGTYLLSEREQAQVDAVSLAMEQGASALLIDPLSEKALSDIIQKAQTKDANGVIIPVILLNDEFPVKGITSVISIDNVEAGRQAGQAMAVLMGGRGRVALLGPDPVNPVLINREQGVEESLAQYPDIHVEAQSVCSTRDACWQAAKQLLDEQQVDGLIALQEPASLGAADELNRRTSENNGNKVKIVGFGSEQQQLEQLQEGRIQHLIVQNGFSAGYLGVNQAVARLNNQQVQARVTLETKLVSTDNMFWMDNQKLLFPFVQ</sequence>
<protein>
    <submittedName>
        <fullName evidence="5">Sugar ABC transporter substrate-binding protein</fullName>
    </submittedName>
</protein>
<dbReference type="EMBL" id="QEVW01000010">
    <property type="protein sequence ID" value="RAW13877.1"/>
    <property type="molecule type" value="Genomic_DNA"/>
</dbReference>
<dbReference type="InterPro" id="IPR028082">
    <property type="entry name" value="Peripla_BP_I"/>
</dbReference>
<dbReference type="GO" id="GO:0030313">
    <property type="term" value="C:cell envelope"/>
    <property type="evidence" value="ECO:0007669"/>
    <property type="project" value="UniProtKB-SubCell"/>
</dbReference>
<evidence type="ECO:0000259" key="4">
    <source>
        <dbReference type="Pfam" id="PF13407"/>
    </source>
</evidence>
<dbReference type="InterPro" id="IPR025997">
    <property type="entry name" value="SBP_2_dom"/>
</dbReference>
<dbReference type="SUPFAM" id="SSF53822">
    <property type="entry name" value="Periplasmic binding protein-like I"/>
    <property type="match status" value="1"/>
</dbReference>
<dbReference type="AlphaFoldDB" id="A0A329QND7"/>
<reference evidence="5 6" key="1">
    <citation type="submission" date="2018-04" db="EMBL/GenBank/DDBJ databases">
        <title>Paenibacillus taichungensis Genome sequencing and assembly.</title>
        <authorList>
            <person name="Xu J."/>
            <person name="Rensing C."/>
            <person name="Mazhar H.S."/>
        </authorList>
    </citation>
    <scope>NUCLEOTIDE SEQUENCE [LARGE SCALE GENOMIC DNA]</scope>
    <source>
        <strain evidence="5 6">NC1</strain>
    </source>
</reference>
<dbReference type="GO" id="GO:0030246">
    <property type="term" value="F:carbohydrate binding"/>
    <property type="evidence" value="ECO:0007669"/>
    <property type="project" value="UniProtKB-ARBA"/>
</dbReference>
<evidence type="ECO:0000313" key="6">
    <source>
        <dbReference type="Proteomes" id="UP000250642"/>
    </source>
</evidence>
<feature type="domain" description="Periplasmic binding protein" evidence="4">
    <location>
        <begin position="175"/>
        <end position="394"/>
    </location>
</feature>
<keyword evidence="3" id="KW-0732">Signal</keyword>
<comment type="subcellular location">
    <subcellularLocation>
        <location evidence="1">Cell envelope</location>
    </subcellularLocation>
</comment>
<proteinExistence type="inferred from homology"/>
<name>A0A329QND7_9BACL</name>
<organism evidence="5 6">
    <name type="scientific">Paenibacillus taichungensis</name>
    <dbReference type="NCBI Taxonomy" id="484184"/>
    <lineage>
        <taxon>Bacteria</taxon>
        <taxon>Bacillati</taxon>
        <taxon>Bacillota</taxon>
        <taxon>Bacilli</taxon>
        <taxon>Bacillales</taxon>
        <taxon>Paenibacillaceae</taxon>
        <taxon>Paenibacillus</taxon>
    </lineage>
</organism>
<accession>A0A329QND7</accession>
<evidence type="ECO:0000256" key="3">
    <source>
        <dbReference type="ARBA" id="ARBA00022729"/>
    </source>
</evidence>
<dbReference type="PANTHER" id="PTHR46847:SF1">
    <property type="entry name" value="D-ALLOSE-BINDING PERIPLASMIC PROTEIN-RELATED"/>
    <property type="match status" value="1"/>
</dbReference>
<dbReference type="Gene3D" id="3.40.50.2300">
    <property type="match status" value="2"/>
</dbReference>
<comment type="caution">
    <text evidence="5">The sequence shown here is derived from an EMBL/GenBank/DDBJ whole genome shotgun (WGS) entry which is preliminary data.</text>
</comment>
<dbReference type="Pfam" id="PF13407">
    <property type="entry name" value="Peripla_BP_4"/>
    <property type="match status" value="1"/>
</dbReference>
<evidence type="ECO:0000313" key="5">
    <source>
        <dbReference type="EMBL" id="RAW13877.1"/>
    </source>
</evidence>
<dbReference type="PANTHER" id="PTHR46847">
    <property type="entry name" value="D-ALLOSE-BINDING PERIPLASMIC PROTEIN-RELATED"/>
    <property type="match status" value="1"/>
</dbReference>
<evidence type="ECO:0000256" key="1">
    <source>
        <dbReference type="ARBA" id="ARBA00004196"/>
    </source>
</evidence>
<dbReference type="Proteomes" id="UP000250642">
    <property type="component" value="Unassembled WGS sequence"/>
</dbReference>
<evidence type="ECO:0000256" key="2">
    <source>
        <dbReference type="ARBA" id="ARBA00007639"/>
    </source>
</evidence>
<comment type="similarity">
    <text evidence="2">Belongs to the bacterial solute-binding protein 2 family.</text>
</comment>